<dbReference type="Proteomes" id="UP001165083">
    <property type="component" value="Unassembled WGS sequence"/>
</dbReference>
<name>A0A9W6TZD3_9STRA</name>
<keyword evidence="9" id="KW-1185">Reference proteome</keyword>
<evidence type="ECO:0000256" key="6">
    <source>
        <dbReference type="ARBA" id="ARBA00023026"/>
    </source>
</evidence>
<evidence type="ECO:0000313" key="9">
    <source>
        <dbReference type="Proteomes" id="UP001165083"/>
    </source>
</evidence>
<dbReference type="GO" id="GO:0005576">
    <property type="term" value="C:extracellular region"/>
    <property type="evidence" value="ECO:0007669"/>
    <property type="project" value="UniProtKB-SubCell"/>
</dbReference>
<evidence type="ECO:0000256" key="4">
    <source>
        <dbReference type="ARBA" id="ARBA00022525"/>
    </source>
</evidence>
<keyword evidence="5" id="KW-0732">Signal</keyword>
<dbReference type="Pfam" id="PF22748">
    <property type="entry name" value="PexRD54_WY"/>
    <property type="match status" value="1"/>
</dbReference>
<evidence type="ECO:0000259" key="7">
    <source>
        <dbReference type="Pfam" id="PF22748"/>
    </source>
</evidence>
<evidence type="ECO:0000313" key="8">
    <source>
        <dbReference type="EMBL" id="GMF22716.1"/>
    </source>
</evidence>
<protein>
    <submittedName>
        <fullName evidence="8">Unnamed protein product</fullName>
    </submittedName>
</protein>
<accession>A0A9W6TZD3</accession>
<organism evidence="8 9">
    <name type="scientific">Phytophthora lilii</name>
    <dbReference type="NCBI Taxonomy" id="2077276"/>
    <lineage>
        <taxon>Eukaryota</taxon>
        <taxon>Sar</taxon>
        <taxon>Stramenopiles</taxon>
        <taxon>Oomycota</taxon>
        <taxon>Peronosporomycetes</taxon>
        <taxon>Peronosporales</taxon>
        <taxon>Peronosporaceae</taxon>
        <taxon>Phytophthora</taxon>
    </lineage>
</organism>
<comment type="subcellular location">
    <subcellularLocation>
        <location evidence="1">Host cell</location>
    </subcellularLocation>
    <subcellularLocation>
        <location evidence="2">Secreted</location>
    </subcellularLocation>
</comment>
<feature type="domain" description="RxLR effector PexRD54 WY" evidence="7">
    <location>
        <begin position="231"/>
        <end position="271"/>
    </location>
</feature>
<keyword evidence="6" id="KW-0843">Virulence</keyword>
<dbReference type="GO" id="GO:0043657">
    <property type="term" value="C:host cell"/>
    <property type="evidence" value="ECO:0007669"/>
    <property type="project" value="UniProtKB-SubCell"/>
</dbReference>
<dbReference type="EMBL" id="BSXW01000449">
    <property type="protein sequence ID" value="GMF22716.1"/>
    <property type="molecule type" value="Genomic_DNA"/>
</dbReference>
<dbReference type="OrthoDB" id="90111at2759"/>
<evidence type="ECO:0000256" key="3">
    <source>
        <dbReference type="ARBA" id="ARBA00010400"/>
    </source>
</evidence>
<keyword evidence="4" id="KW-0964">Secreted</keyword>
<comment type="similarity">
    <text evidence="3">Belongs to the RxLR effector family.</text>
</comment>
<dbReference type="InterPro" id="IPR054463">
    <property type="entry name" value="PexRD54_WY"/>
</dbReference>
<dbReference type="AlphaFoldDB" id="A0A9W6TZD3"/>
<reference evidence="8" key="1">
    <citation type="submission" date="2023-04" db="EMBL/GenBank/DDBJ databases">
        <title>Phytophthora lilii NBRC 32176.</title>
        <authorList>
            <person name="Ichikawa N."/>
            <person name="Sato H."/>
            <person name="Tonouchi N."/>
        </authorList>
    </citation>
    <scope>NUCLEOTIDE SEQUENCE</scope>
    <source>
        <strain evidence="8">NBRC 32176</strain>
    </source>
</reference>
<proteinExistence type="inferred from homology"/>
<evidence type="ECO:0000256" key="5">
    <source>
        <dbReference type="ARBA" id="ARBA00022729"/>
    </source>
</evidence>
<gene>
    <name evidence="8" type="ORF">Plil01_000910300</name>
</gene>
<sequence>MTGIAQARKHAANAKCVDPNKLFKLLVGGTTFSHCLNLTKAGDELFASPQLVTWEKYVKEFATVNPDDKTTLISTMTSHYGDKGVYKILESAKKVPSTETLATALQAEQLNPQFSTWITISDEFYTKNPGKKVSTMWVLNAHYSDDALARMILAAEKVPSTKGVARRVEDEMFKNWMGTQLPTTPDEAFKLLKLDKAENVLETTTTKPSSKLLLQQKNLRAPRRSENLQAEQFKGWLADKESPDAIFELLKLDKAGKDLLANSRLNTWVTYLGDYNKQPFAKKTTMIGTFTKHFGDEALAQMLTTARSVPRTKKMAGFLYGLKRPNRGIALPTC</sequence>
<evidence type="ECO:0000256" key="2">
    <source>
        <dbReference type="ARBA" id="ARBA00004613"/>
    </source>
</evidence>
<comment type="caution">
    <text evidence="8">The sequence shown here is derived from an EMBL/GenBank/DDBJ whole genome shotgun (WGS) entry which is preliminary data.</text>
</comment>
<evidence type="ECO:0000256" key="1">
    <source>
        <dbReference type="ARBA" id="ARBA00004340"/>
    </source>
</evidence>